<sequence>MTIKGFKNHPYIPNSVPEVQKQMLQEIGLENLEDLHAEIPDALKLKENMALPPALAAEYELRRHIEKILRKNHSGKDHLIFLGGGCWPHYVPAICDEINSRGEFLTGYAGEAYNDHGRFQTLFEYQSMVAELVDMEVVNVPTMDWAQAAATSMRMAGRMTKRSQVLVPSLMDPEKLKAIRNYCDPTLEIVSLKHHPQTGQIDLMDLQEKLSDSTAAVYFENPGYLGFFEEQGEGISKIAKEAGALTIVGVDPSSLGIIAPPSQYGADIICGELQPLGIHMHYGGGLSGFIATRDEEAFVMQYPSRLFGIAPTTHEGEYGFGDVSYNRTSFGDLRENANEYVGTQTSLWAITAGVYLAAMGPKGMQELGETILQRVLYTMDRMKEIPGVKLSPLQSSVFKEFVVDFNHTGKTVSEINEALRKHHIFGGKDLSEEFPSLGQCALYCVTEIHNREDIDQLVNAIKTIVGKEG</sequence>
<dbReference type="Gene3D" id="3.90.1150.10">
    <property type="entry name" value="Aspartate Aminotransferase, domain 1"/>
    <property type="match status" value="1"/>
</dbReference>
<dbReference type="Proteomes" id="UP000199287">
    <property type="component" value="Unassembled WGS sequence"/>
</dbReference>
<evidence type="ECO:0000313" key="4">
    <source>
        <dbReference type="Proteomes" id="UP000199287"/>
    </source>
</evidence>
<gene>
    <name evidence="3" type="ORF">SAMN05192551_105221</name>
</gene>
<dbReference type="AlphaFoldDB" id="A0A1I3EX72"/>
<dbReference type="InterPro" id="IPR023010">
    <property type="entry name" value="GcvPA"/>
</dbReference>
<reference evidence="4" key="1">
    <citation type="submission" date="2016-10" db="EMBL/GenBank/DDBJ databases">
        <authorList>
            <person name="Varghese N."/>
            <person name="Submissions S."/>
        </authorList>
    </citation>
    <scope>NUCLEOTIDE SEQUENCE [LARGE SCALE GENOMIC DNA]</scope>
    <source>
        <strain evidence="4">Z-7934</strain>
    </source>
</reference>
<dbReference type="InterPro" id="IPR049315">
    <property type="entry name" value="GDC-P_N"/>
</dbReference>
<dbReference type="STRING" id="69895.SAMN05192551_105221"/>
<dbReference type="EMBL" id="FOQA01000005">
    <property type="protein sequence ID" value="SFI03589.1"/>
    <property type="molecule type" value="Genomic_DNA"/>
</dbReference>
<dbReference type="PANTHER" id="PTHR42806:SF1">
    <property type="entry name" value="GLYCINE DEHYDROGENASE (DECARBOXYLATING)"/>
    <property type="match status" value="1"/>
</dbReference>
<dbReference type="NCBIfam" id="NF001696">
    <property type="entry name" value="PRK00451.1"/>
    <property type="match status" value="1"/>
</dbReference>
<proteinExistence type="predicted"/>
<dbReference type="InterPro" id="IPR015424">
    <property type="entry name" value="PyrdxlP-dep_Trfase"/>
</dbReference>
<dbReference type="GO" id="GO:0009116">
    <property type="term" value="P:nucleoside metabolic process"/>
    <property type="evidence" value="ECO:0007669"/>
    <property type="project" value="InterPro"/>
</dbReference>
<keyword evidence="1" id="KW-0560">Oxidoreductase</keyword>
<evidence type="ECO:0000256" key="1">
    <source>
        <dbReference type="ARBA" id="ARBA00023002"/>
    </source>
</evidence>
<dbReference type="Gene3D" id="3.40.640.10">
    <property type="entry name" value="Type I PLP-dependent aspartate aminotransferase-like (Major domain)"/>
    <property type="match status" value="1"/>
</dbReference>
<keyword evidence="4" id="KW-1185">Reference proteome</keyword>
<dbReference type="InterPro" id="IPR015422">
    <property type="entry name" value="PyrdxlP-dep_Trfase_small"/>
</dbReference>
<dbReference type="SUPFAM" id="SSF53383">
    <property type="entry name" value="PLP-dependent transferases"/>
    <property type="match status" value="1"/>
</dbReference>
<feature type="domain" description="Glycine cleavage system P-protein N-terminal" evidence="2">
    <location>
        <begin position="11"/>
        <end position="459"/>
    </location>
</feature>
<evidence type="ECO:0000259" key="2">
    <source>
        <dbReference type="Pfam" id="PF02347"/>
    </source>
</evidence>
<dbReference type="InterPro" id="IPR015421">
    <property type="entry name" value="PyrdxlP-dep_Trfase_major"/>
</dbReference>
<dbReference type="GO" id="GO:0004375">
    <property type="term" value="F:glycine dehydrogenase (decarboxylating) activity"/>
    <property type="evidence" value="ECO:0007669"/>
    <property type="project" value="InterPro"/>
</dbReference>
<dbReference type="Pfam" id="PF02347">
    <property type="entry name" value="GDC-P"/>
    <property type="match status" value="1"/>
</dbReference>
<dbReference type="RefSeq" id="WP_177208878.1">
    <property type="nucleotide sequence ID" value="NZ_FOQA01000005.1"/>
</dbReference>
<dbReference type="PANTHER" id="PTHR42806">
    <property type="entry name" value="GLYCINE CLEAVAGE SYSTEM P-PROTEIN"/>
    <property type="match status" value="1"/>
</dbReference>
<accession>A0A1I3EX72</accession>
<evidence type="ECO:0000313" key="3">
    <source>
        <dbReference type="EMBL" id="SFI03589.1"/>
    </source>
</evidence>
<name>A0A1I3EX72_9FIRM</name>
<organism evidence="3 4">
    <name type="scientific">Tindallia magadiensis</name>
    <dbReference type="NCBI Taxonomy" id="69895"/>
    <lineage>
        <taxon>Bacteria</taxon>
        <taxon>Bacillati</taxon>
        <taxon>Bacillota</taxon>
        <taxon>Clostridia</taxon>
        <taxon>Peptostreptococcales</taxon>
        <taxon>Tindalliaceae</taxon>
        <taxon>Tindallia</taxon>
    </lineage>
</organism>
<protein>
    <submittedName>
        <fullName evidence="3">Glycine dehydrogenase subunit 1</fullName>
    </submittedName>
</protein>